<protein>
    <submittedName>
        <fullName evidence="1">Uncharacterized protein</fullName>
    </submittedName>
</protein>
<name>A0A0E9UFK1_ANGAN</name>
<accession>A0A0E9UFK1</accession>
<reference evidence="1" key="2">
    <citation type="journal article" date="2015" name="Fish Shellfish Immunol.">
        <title>Early steps in the European eel (Anguilla anguilla)-Vibrio vulnificus interaction in the gills: Role of the RtxA13 toxin.</title>
        <authorList>
            <person name="Callol A."/>
            <person name="Pajuelo D."/>
            <person name="Ebbesson L."/>
            <person name="Teles M."/>
            <person name="MacKenzie S."/>
            <person name="Amaro C."/>
        </authorList>
    </citation>
    <scope>NUCLEOTIDE SEQUENCE</scope>
</reference>
<organism evidence="1">
    <name type="scientific">Anguilla anguilla</name>
    <name type="common">European freshwater eel</name>
    <name type="synonym">Muraena anguilla</name>
    <dbReference type="NCBI Taxonomy" id="7936"/>
    <lineage>
        <taxon>Eukaryota</taxon>
        <taxon>Metazoa</taxon>
        <taxon>Chordata</taxon>
        <taxon>Craniata</taxon>
        <taxon>Vertebrata</taxon>
        <taxon>Euteleostomi</taxon>
        <taxon>Actinopterygii</taxon>
        <taxon>Neopterygii</taxon>
        <taxon>Teleostei</taxon>
        <taxon>Anguilliformes</taxon>
        <taxon>Anguillidae</taxon>
        <taxon>Anguilla</taxon>
    </lineage>
</organism>
<evidence type="ECO:0000313" key="1">
    <source>
        <dbReference type="EMBL" id="JAH64015.1"/>
    </source>
</evidence>
<dbReference type="EMBL" id="GBXM01044562">
    <property type="protein sequence ID" value="JAH64015.1"/>
    <property type="molecule type" value="Transcribed_RNA"/>
</dbReference>
<proteinExistence type="predicted"/>
<reference evidence="1" key="1">
    <citation type="submission" date="2014-11" db="EMBL/GenBank/DDBJ databases">
        <authorList>
            <person name="Amaro Gonzalez C."/>
        </authorList>
    </citation>
    <scope>NUCLEOTIDE SEQUENCE</scope>
</reference>
<sequence length="12" mass="1317">MPLNMNVKASLV</sequence>